<keyword evidence="4" id="KW-1133">Transmembrane helix</keyword>
<evidence type="ECO:0000256" key="5">
    <source>
        <dbReference type="ARBA" id="ARBA00023136"/>
    </source>
</evidence>
<gene>
    <name evidence="9" type="ORF">DPMN_070068</name>
</gene>
<protein>
    <recommendedName>
        <fullName evidence="6">Mitochondrial inner membrane protein Mpv17</fullName>
    </recommendedName>
</protein>
<organism evidence="9 10">
    <name type="scientific">Dreissena polymorpha</name>
    <name type="common">Zebra mussel</name>
    <name type="synonym">Mytilus polymorpha</name>
    <dbReference type="NCBI Taxonomy" id="45954"/>
    <lineage>
        <taxon>Eukaryota</taxon>
        <taxon>Metazoa</taxon>
        <taxon>Spiralia</taxon>
        <taxon>Lophotrochozoa</taxon>
        <taxon>Mollusca</taxon>
        <taxon>Bivalvia</taxon>
        <taxon>Autobranchia</taxon>
        <taxon>Heteroconchia</taxon>
        <taxon>Euheterodonta</taxon>
        <taxon>Imparidentia</taxon>
        <taxon>Neoheterodontei</taxon>
        <taxon>Myida</taxon>
        <taxon>Dreissenoidea</taxon>
        <taxon>Dreissenidae</taxon>
        <taxon>Dreissena</taxon>
    </lineage>
</organism>
<evidence type="ECO:0000313" key="9">
    <source>
        <dbReference type="EMBL" id="KAH3710581.1"/>
    </source>
</evidence>
<sequence length="91" mass="10352">MRAGWLAGGLAGRRNKLVYLDVLKTNYKVWPFVQTVNFTFVPAAYRVVVVNLVAVGWNTYLAWMSEKTHHHTEPADQGDLDLAHDQHEKST</sequence>
<evidence type="ECO:0000256" key="7">
    <source>
        <dbReference type="RuleBase" id="RU363053"/>
    </source>
</evidence>
<evidence type="ECO:0000256" key="1">
    <source>
        <dbReference type="ARBA" id="ARBA00004141"/>
    </source>
</evidence>
<dbReference type="PANTHER" id="PTHR11266:SF17">
    <property type="entry name" value="PROTEIN MPV17"/>
    <property type="match status" value="1"/>
</dbReference>
<keyword evidence="10" id="KW-1185">Reference proteome</keyword>
<dbReference type="Pfam" id="PF04117">
    <property type="entry name" value="Mpv17_PMP22"/>
    <property type="match status" value="1"/>
</dbReference>
<evidence type="ECO:0000256" key="8">
    <source>
        <dbReference type="SAM" id="MobiDB-lite"/>
    </source>
</evidence>
<reference evidence="9" key="1">
    <citation type="journal article" date="2019" name="bioRxiv">
        <title>The Genome of the Zebra Mussel, Dreissena polymorpha: A Resource for Invasive Species Research.</title>
        <authorList>
            <person name="McCartney M.A."/>
            <person name="Auch B."/>
            <person name="Kono T."/>
            <person name="Mallez S."/>
            <person name="Zhang Y."/>
            <person name="Obille A."/>
            <person name="Becker A."/>
            <person name="Abrahante J.E."/>
            <person name="Garbe J."/>
            <person name="Badalamenti J.P."/>
            <person name="Herman A."/>
            <person name="Mangelson H."/>
            <person name="Liachko I."/>
            <person name="Sullivan S."/>
            <person name="Sone E.D."/>
            <person name="Koren S."/>
            <person name="Silverstein K.A.T."/>
            <person name="Beckman K.B."/>
            <person name="Gohl D.M."/>
        </authorList>
    </citation>
    <scope>NUCLEOTIDE SEQUENCE</scope>
    <source>
        <strain evidence="9">Duluth1</strain>
        <tissue evidence="9">Whole animal</tissue>
    </source>
</reference>
<evidence type="ECO:0000256" key="2">
    <source>
        <dbReference type="ARBA" id="ARBA00006824"/>
    </source>
</evidence>
<comment type="caution">
    <text evidence="9">The sequence shown here is derived from an EMBL/GenBank/DDBJ whole genome shotgun (WGS) entry which is preliminary data.</text>
</comment>
<dbReference type="Proteomes" id="UP000828390">
    <property type="component" value="Unassembled WGS sequence"/>
</dbReference>
<evidence type="ECO:0000256" key="4">
    <source>
        <dbReference type="ARBA" id="ARBA00022989"/>
    </source>
</evidence>
<keyword evidence="5" id="KW-0472">Membrane</keyword>
<dbReference type="PANTHER" id="PTHR11266">
    <property type="entry name" value="PEROXISOMAL MEMBRANE PROTEIN 2, PXMP2 MPV17"/>
    <property type="match status" value="1"/>
</dbReference>
<evidence type="ECO:0000256" key="3">
    <source>
        <dbReference type="ARBA" id="ARBA00022692"/>
    </source>
</evidence>
<comment type="subcellular location">
    <subcellularLocation>
        <location evidence="1">Membrane</location>
        <topology evidence="1">Multi-pass membrane protein</topology>
    </subcellularLocation>
</comment>
<dbReference type="GO" id="GO:0005739">
    <property type="term" value="C:mitochondrion"/>
    <property type="evidence" value="ECO:0007669"/>
    <property type="project" value="TreeGrafter"/>
</dbReference>
<dbReference type="GO" id="GO:0016020">
    <property type="term" value="C:membrane"/>
    <property type="evidence" value="ECO:0007669"/>
    <property type="project" value="UniProtKB-SubCell"/>
</dbReference>
<dbReference type="EMBL" id="JAIWYP010000014">
    <property type="protein sequence ID" value="KAH3710581.1"/>
    <property type="molecule type" value="Genomic_DNA"/>
</dbReference>
<evidence type="ECO:0000313" key="10">
    <source>
        <dbReference type="Proteomes" id="UP000828390"/>
    </source>
</evidence>
<evidence type="ECO:0000256" key="6">
    <source>
        <dbReference type="ARBA" id="ARBA00049743"/>
    </source>
</evidence>
<accession>A0A9D4BNM2</accession>
<keyword evidence="3" id="KW-0812">Transmembrane</keyword>
<comment type="similarity">
    <text evidence="2 7">Belongs to the peroxisomal membrane protein PXMP2/4 family.</text>
</comment>
<dbReference type="InterPro" id="IPR007248">
    <property type="entry name" value="Mpv17_PMP22"/>
</dbReference>
<dbReference type="AlphaFoldDB" id="A0A9D4BNM2"/>
<name>A0A9D4BNM2_DREPO</name>
<feature type="region of interest" description="Disordered" evidence="8">
    <location>
        <begin position="71"/>
        <end position="91"/>
    </location>
</feature>
<proteinExistence type="inferred from homology"/>
<reference evidence="9" key="2">
    <citation type="submission" date="2020-11" db="EMBL/GenBank/DDBJ databases">
        <authorList>
            <person name="McCartney M.A."/>
            <person name="Auch B."/>
            <person name="Kono T."/>
            <person name="Mallez S."/>
            <person name="Becker A."/>
            <person name="Gohl D.M."/>
            <person name="Silverstein K.A.T."/>
            <person name="Koren S."/>
            <person name="Bechman K.B."/>
            <person name="Herman A."/>
            <person name="Abrahante J.E."/>
            <person name="Garbe J."/>
        </authorList>
    </citation>
    <scope>NUCLEOTIDE SEQUENCE</scope>
    <source>
        <strain evidence="9">Duluth1</strain>
        <tissue evidence="9">Whole animal</tissue>
    </source>
</reference>
<feature type="compositionally biased region" description="Basic and acidic residues" evidence="8">
    <location>
        <begin position="81"/>
        <end position="91"/>
    </location>
</feature>